<keyword evidence="3" id="KW-0456">Lyase</keyword>
<comment type="similarity">
    <text evidence="1">Belongs to the enoyl-CoA hydratase/isomerase family.</text>
</comment>
<dbReference type="InterPro" id="IPR014748">
    <property type="entry name" value="Enoyl-CoA_hydra_C"/>
</dbReference>
<dbReference type="OrthoDB" id="8452484at2"/>
<dbReference type="InterPro" id="IPR001753">
    <property type="entry name" value="Enoyl-CoA_hydra/iso"/>
</dbReference>
<dbReference type="Proteomes" id="UP000267289">
    <property type="component" value="Unassembled WGS sequence"/>
</dbReference>
<name>A0A498Q614_9MYCO</name>
<keyword evidence="4" id="KW-1185">Reference proteome</keyword>
<dbReference type="GO" id="GO:0016829">
    <property type="term" value="F:lyase activity"/>
    <property type="evidence" value="ECO:0007669"/>
    <property type="project" value="UniProtKB-KW"/>
</dbReference>
<feature type="compositionally biased region" description="Basic and acidic residues" evidence="2">
    <location>
        <begin position="234"/>
        <end position="257"/>
    </location>
</feature>
<dbReference type="EMBL" id="UPHQ01000126">
    <property type="protein sequence ID" value="VBA39825.1"/>
    <property type="molecule type" value="Genomic_DNA"/>
</dbReference>
<dbReference type="PANTHER" id="PTHR43802:SF1">
    <property type="entry name" value="IP11341P-RELATED"/>
    <property type="match status" value="1"/>
</dbReference>
<dbReference type="PANTHER" id="PTHR43802">
    <property type="entry name" value="ENOYL-COA HYDRATASE"/>
    <property type="match status" value="1"/>
</dbReference>
<dbReference type="Pfam" id="PF00378">
    <property type="entry name" value="ECH_1"/>
    <property type="match status" value="1"/>
</dbReference>
<protein>
    <submittedName>
        <fullName evidence="3">Carnitinyl-CoA dehydratase</fullName>
        <ecNumber evidence="3">4.2.1.149</ecNumber>
    </submittedName>
</protein>
<organism evidence="3 4">
    <name type="scientific">Mycobacterium innocens</name>
    <dbReference type="NCBI Taxonomy" id="2341083"/>
    <lineage>
        <taxon>Bacteria</taxon>
        <taxon>Bacillati</taxon>
        <taxon>Actinomycetota</taxon>
        <taxon>Actinomycetes</taxon>
        <taxon>Mycobacteriales</taxon>
        <taxon>Mycobacteriaceae</taxon>
        <taxon>Mycobacterium</taxon>
    </lineage>
</organism>
<accession>A0A498Q614</accession>
<proteinExistence type="inferred from homology"/>
<dbReference type="AlphaFoldDB" id="A0A498Q614"/>
<dbReference type="Gene3D" id="3.90.226.10">
    <property type="entry name" value="2-enoyl-CoA Hydratase, Chain A, domain 1"/>
    <property type="match status" value="1"/>
</dbReference>
<evidence type="ECO:0000256" key="1">
    <source>
        <dbReference type="ARBA" id="ARBA00005254"/>
    </source>
</evidence>
<evidence type="ECO:0000313" key="4">
    <source>
        <dbReference type="Proteomes" id="UP000267289"/>
    </source>
</evidence>
<dbReference type="CDD" id="cd06558">
    <property type="entry name" value="crotonase-like"/>
    <property type="match status" value="1"/>
</dbReference>
<reference evidence="3 4" key="1">
    <citation type="submission" date="2018-09" db="EMBL/GenBank/DDBJ databases">
        <authorList>
            <person name="Tagini F."/>
        </authorList>
    </citation>
    <scope>NUCLEOTIDE SEQUENCE [LARGE SCALE GENOMIC DNA]</scope>
    <source>
        <strain evidence="3 4">MK13</strain>
    </source>
</reference>
<dbReference type="InterPro" id="IPR029045">
    <property type="entry name" value="ClpP/crotonase-like_dom_sf"/>
</dbReference>
<dbReference type="Gene3D" id="1.10.12.10">
    <property type="entry name" value="Lyase 2-enoyl-coa Hydratase, Chain A, domain 2"/>
    <property type="match status" value="1"/>
</dbReference>
<dbReference type="EC" id="4.2.1.149" evidence="3"/>
<feature type="region of interest" description="Disordered" evidence="2">
    <location>
        <begin position="234"/>
        <end position="263"/>
    </location>
</feature>
<evidence type="ECO:0000313" key="3">
    <source>
        <dbReference type="EMBL" id="VBA39825.1"/>
    </source>
</evidence>
<dbReference type="RefSeq" id="WP_075540680.1">
    <property type="nucleotide sequence ID" value="NZ_UPHQ01000126.1"/>
</dbReference>
<sequence>MSIDYTQHDHLDHIVTITINRPEARNSLDMAHFRDLAHAWAAFRDDANAWVAVVTGVGHDFCTGADLKKFIPELTGDLPRPEGWNKDDAIHAVLHRFPLYKPVVAAVNGTCVAGGFEMLGLTDIRVAVPEARFAVMEPKRGLFAGGGSTVRLPRQIPYALAMELLLTADLVDAQRALAMGLINRVVAADRLMDTAYDYAARITANAPLAVSATKQSAVEGLALDLESAYDNETRHSDRVFQTQDAKEGPRAFAEKRPPRWQAR</sequence>
<gene>
    <name evidence="3" type="primary">caiD_1</name>
    <name evidence="3" type="ORF">LAUMK13_02771</name>
</gene>
<dbReference type="SUPFAM" id="SSF52096">
    <property type="entry name" value="ClpP/crotonase"/>
    <property type="match status" value="1"/>
</dbReference>
<evidence type="ECO:0000256" key="2">
    <source>
        <dbReference type="SAM" id="MobiDB-lite"/>
    </source>
</evidence>